<accession>A0ACC1LT70</accession>
<dbReference type="EMBL" id="JANBVB010003543">
    <property type="protein sequence ID" value="KAJ2878425.1"/>
    <property type="molecule type" value="Genomic_DNA"/>
</dbReference>
<sequence>MFNQNSKKQTTLSFAPKPSAPAARTTSRVKVATVAGSTVRGSPYERLAGVAAASTTSTKSSYFASGYPAPTQQRSGYQASATKTTTTTATAAAKTTSTYKDKNKDKAARRVKGSLDIQPSTMVKLSERQREAFDLAVNKGNNMFITGSAGTGKSVLLREVIQSFRGQLQMDQNAIVTTASTGIAAFHIGGKTIHSFAG</sequence>
<name>A0ACC1LT70_9FUNG</name>
<gene>
    <name evidence="1" type="primary">PIF1</name>
    <name evidence="1" type="ORF">IWW38_006322</name>
</gene>
<dbReference type="EC" id="3.6.4.12" evidence="1"/>
<evidence type="ECO:0000313" key="1">
    <source>
        <dbReference type="EMBL" id="KAJ2878425.1"/>
    </source>
</evidence>
<keyword evidence="2" id="KW-1185">Reference proteome</keyword>
<comment type="caution">
    <text evidence="1">The sequence shown here is derived from an EMBL/GenBank/DDBJ whole genome shotgun (WGS) entry which is preliminary data.</text>
</comment>
<keyword evidence="1" id="KW-0067">ATP-binding</keyword>
<organism evidence="1 2">
    <name type="scientific">Coemansia aciculifera</name>
    <dbReference type="NCBI Taxonomy" id="417176"/>
    <lineage>
        <taxon>Eukaryota</taxon>
        <taxon>Fungi</taxon>
        <taxon>Fungi incertae sedis</taxon>
        <taxon>Zoopagomycota</taxon>
        <taxon>Kickxellomycotina</taxon>
        <taxon>Kickxellomycetes</taxon>
        <taxon>Kickxellales</taxon>
        <taxon>Kickxellaceae</taxon>
        <taxon>Coemansia</taxon>
    </lineage>
</organism>
<dbReference type="Proteomes" id="UP001139981">
    <property type="component" value="Unassembled WGS sequence"/>
</dbReference>
<reference evidence="1" key="1">
    <citation type="submission" date="2022-07" db="EMBL/GenBank/DDBJ databases">
        <title>Phylogenomic reconstructions and comparative analyses of Kickxellomycotina fungi.</title>
        <authorList>
            <person name="Reynolds N.K."/>
            <person name="Stajich J.E."/>
            <person name="Barry K."/>
            <person name="Grigoriev I.V."/>
            <person name="Crous P."/>
            <person name="Smith M.E."/>
        </authorList>
    </citation>
    <scope>NUCLEOTIDE SEQUENCE</scope>
    <source>
        <strain evidence="1">CBS 190363</strain>
    </source>
</reference>
<keyword evidence="1" id="KW-0547">Nucleotide-binding</keyword>
<feature type="non-terminal residue" evidence="1">
    <location>
        <position position="198"/>
    </location>
</feature>
<keyword evidence="1" id="KW-0347">Helicase</keyword>
<evidence type="ECO:0000313" key="2">
    <source>
        <dbReference type="Proteomes" id="UP001139981"/>
    </source>
</evidence>
<protein>
    <submittedName>
        <fullName evidence="1">DNA helicase</fullName>
        <ecNumber evidence="1">3.6.4.12</ecNumber>
    </submittedName>
</protein>
<keyword evidence="1" id="KW-0378">Hydrolase</keyword>
<proteinExistence type="predicted"/>